<evidence type="ECO:0000313" key="3">
    <source>
        <dbReference type="EMBL" id="RNA43377.1"/>
    </source>
</evidence>
<accession>A0A3M7T632</accession>
<evidence type="ECO:0000313" key="4">
    <source>
        <dbReference type="Proteomes" id="UP000276133"/>
    </source>
</evidence>
<dbReference type="InterPro" id="IPR036392">
    <property type="entry name" value="PLAT/LH2_dom_sf"/>
</dbReference>
<proteinExistence type="predicted"/>
<protein>
    <submittedName>
        <fullName evidence="3">Polycystic kidney disease 1-like 2-like</fullName>
    </submittedName>
</protein>
<reference evidence="3 4" key="1">
    <citation type="journal article" date="2018" name="Sci. Rep.">
        <title>Genomic signatures of local adaptation to the degree of environmental predictability in rotifers.</title>
        <authorList>
            <person name="Franch-Gras L."/>
            <person name="Hahn C."/>
            <person name="Garcia-Roger E.M."/>
            <person name="Carmona M.J."/>
            <person name="Serra M."/>
            <person name="Gomez A."/>
        </authorList>
    </citation>
    <scope>NUCLEOTIDE SEQUENCE [LARGE SCALE GENOMIC DNA]</scope>
    <source>
        <strain evidence="3">HYR1</strain>
    </source>
</reference>
<gene>
    <name evidence="3" type="ORF">BpHYR1_052616</name>
</gene>
<dbReference type="AlphaFoldDB" id="A0A3M7T632"/>
<comment type="caution">
    <text evidence="3">The sequence shown here is derived from an EMBL/GenBank/DDBJ whole genome shotgun (WGS) entry which is preliminary data.</text>
</comment>
<feature type="non-terminal residue" evidence="3">
    <location>
        <position position="104"/>
    </location>
</feature>
<organism evidence="3 4">
    <name type="scientific">Brachionus plicatilis</name>
    <name type="common">Marine rotifer</name>
    <name type="synonym">Brachionus muelleri</name>
    <dbReference type="NCBI Taxonomy" id="10195"/>
    <lineage>
        <taxon>Eukaryota</taxon>
        <taxon>Metazoa</taxon>
        <taxon>Spiralia</taxon>
        <taxon>Gnathifera</taxon>
        <taxon>Rotifera</taxon>
        <taxon>Eurotatoria</taxon>
        <taxon>Monogononta</taxon>
        <taxon>Pseudotrocha</taxon>
        <taxon>Ploima</taxon>
        <taxon>Brachionidae</taxon>
        <taxon>Brachionus</taxon>
    </lineage>
</organism>
<comment type="caution">
    <text evidence="1">Lacks conserved residue(s) required for the propagation of feature annotation.</text>
</comment>
<keyword evidence="4" id="KW-1185">Reference proteome</keyword>
<dbReference type="Gene3D" id="2.60.60.20">
    <property type="entry name" value="PLAT/LH2 domain"/>
    <property type="match status" value="1"/>
</dbReference>
<dbReference type="InterPro" id="IPR001024">
    <property type="entry name" value="PLAT/LH2_dom"/>
</dbReference>
<dbReference type="OrthoDB" id="6150772at2759"/>
<feature type="domain" description="PLAT" evidence="2">
    <location>
        <begin position="1"/>
        <end position="104"/>
    </location>
</feature>
<dbReference type="Proteomes" id="UP000276133">
    <property type="component" value="Unassembled WGS sequence"/>
</dbReference>
<sequence>MKLSSFGGFYINKNADITLLKQYKLLKQYAWSFEKRNLELFNLNLNLNFILFKFESKISAAITTLDLKKSNLNYVRVWHDNSGEGNKASWYLKYILIRDLQTDK</sequence>
<name>A0A3M7T632_BRAPC</name>
<evidence type="ECO:0000256" key="1">
    <source>
        <dbReference type="PROSITE-ProRule" id="PRU00152"/>
    </source>
</evidence>
<evidence type="ECO:0000259" key="2">
    <source>
        <dbReference type="PROSITE" id="PS50095"/>
    </source>
</evidence>
<dbReference type="PROSITE" id="PS50095">
    <property type="entry name" value="PLAT"/>
    <property type="match status" value="1"/>
</dbReference>
<dbReference type="SUPFAM" id="SSF49723">
    <property type="entry name" value="Lipase/lipooxygenase domain (PLAT/LH2 domain)"/>
    <property type="match status" value="1"/>
</dbReference>
<dbReference type="EMBL" id="REGN01000230">
    <property type="protein sequence ID" value="RNA43377.1"/>
    <property type="molecule type" value="Genomic_DNA"/>
</dbReference>